<proteinExistence type="predicted"/>
<gene>
    <name evidence="2" type="ORF">O3P69_014166</name>
</gene>
<dbReference type="AlphaFoldDB" id="A0AAW0SFX0"/>
<evidence type="ECO:0000256" key="1">
    <source>
        <dbReference type="SAM" id="MobiDB-lite"/>
    </source>
</evidence>
<dbReference type="Proteomes" id="UP001487740">
    <property type="component" value="Unassembled WGS sequence"/>
</dbReference>
<dbReference type="EMBL" id="JARAKH010000502">
    <property type="protein sequence ID" value="KAK8374225.1"/>
    <property type="molecule type" value="Genomic_DNA"/>
</dbReference>
<name>A0AAW0SFX0_SCYPA</name>
<organism evidence="2 3">
    <name type="scientific">Scylla paramamosain</name>
    <name type="common">Mud crab</name>
    <dbReference type="NCBI Taxonomy" id="85552"/>
    <lineage>
        <taxon>Eukaryota</taxon>
        <taxon>Metazoa</taxon>
        <taxon>Ecdysozoa</taxon>
        <taxon>Arthropoda</taxon>
        <taxon>Crustacea</taxon>
        <taxon>Multicrustacea</taxon>
        <taxon>Malacostraca</taxon>
        <taxon>Eumalacostraca</taxon>
        <taxon>Eucarida</taxon>
        <taxon>Decapoda</taxon>
        <taxon>Pleocyemata</taxon>
        <taxon>Brachyura</taxon>
        <taxon>Eubrachyura</taxon>
        <taxon>Portunoidea</taxon>
        <taxon>Portunidae</taxon>
        <taxon>Portuninae</taxon>
        <taxon>Scylla</taxon>
    </lineage>
</organism>
<comment type="caution">
    <text evidence="2">The sequence shown here is derived from an EMBL/GenBank/DDBJ whole genome shotgun (WGS) entry which is preliminary data.</text>
</comment>
<protein>
    <submittedName>
        <fullName evidence="2">Uncharacterized protein</fullName>
    </submittedName>
</protein>
<evidence type="ECO:0000313" key="2">
    <source>
        <dbReference type="EMBL" id="KAK8374225.1"/>
    </source>
</evidence>
<feature type="region of interest" description="Disordered" evidence="1">
    <location>
        <begin position="107"/>
        <end position="135"/>
    </location>
</feature>
<sequence>MMLPGGAGRLSHARQHPPRCQSVPVLCLSQPLAAPHPSQGGASARLAYHVAAGFPAHAVSQWRSEERQLEEEEEEEYLSSMICFIKGKLTLDSLKVRAARSLEKGCVGAEQEEERAREQRSKGAKPGDAGLSGDGSRNEGCGYCEALLAFTLHPLRPPVITSPFQRRHYCDGYAAFEGSSSRPSLGRTRLTLAALLGPFHDSQREREVEVRWSRGGSLKEAVKE</sequence>
<keyword evidence="3" id="KW-1185">Reference proteome</keyword>
<evidence type="ECO:0000313" key="3">
    <source>
        <dbReference type="Proteomes" id="UP001487740"/>
    </source>
</evidence>
<reference evidence="2 3" key="1">
    <citation type="submission" date="2023-03" db="EMBL/GenBank/DDBJ databases">
        <title>High-quality genome of Scylla paramamosain provides insights in environmental adaptation.</title>
        <authorList>
            <person name="Zhang L."/>
        </authorList>
    </citation>
    <scope>NUCLEOTIDE SEQUENCE [LARGE SCALE GENOMIC DNA]</scope>
    <source>
        <strain evidence="2">LZ_2023a</strain>
        <tissue evidence="2">Muscle</tissue>
    </source>
</reference>
<accession>A0AAW0SFX0</accession>